<comment type="caution">
    <text evidence="1">The sequence shown here is derived from an EMBL/GenBank/DDBJ whole genome shotgun (WGS) entry which is preliminary data.</text>
</comment>
<protein>
    <submittedName>
        <fullName evidence="1">Uncharacterized protein</fullName>
    </submittedName>
</protein>
<evidence type="ECO:0000313" key="2">
    <source>
        <dbReference type="Proteomes" id="UP001549077"/>
    </source>
</evidence>
<proteinExistence type="predicted"/>
<dbReference type="Proteomes" id="UP001549077">
    <property type="component" value="Unassembled WGS sequence"/>
</dbReference>
<sequence length="107" mass="11706">MRSFRVVDDSIDFAAMADDALVLQESLDVGTIELRDTVEIESTEGRPEVLALGKDSSPAQARLKAFEAEFFEKAKIVGDRKAPFGVMVMKKLWCGRAPAATQPSVMT</sequence>
<dbReference type="EMBL" id="JBEPMY010000031">
    <property type="protein sequence ID" value="MET3758526.1"/>
    <property type="molecule type" value="Genomic_DNA"/>
</dbReference>
<organism evidence="1 2">
    <name type="scientific">Rhizobium binae</name>
    <dbReference type="NCBI Taxonomy" id="1138190"/>
    <lineage>
        <taxon>Bacteria</taxon>
        <taxon>Pseudomonadati</taxon>
        <taxon>Pseudomonadota</taxon>
        <taxon>Alphaproteobacteria</taxon>
        <taxon>Hyphomicrobiales</taxon>
        <taxon>Rhizobiaceae</taxon>
        <taxon>Rhizobium/Agrobacterium group</taxon>
        <taxon>Rhizobium</taxon>
    </lineage>
</organism>
<gene>
    <name evidence="1" type="ORF">ABID08_005908</name>
</gene>
<accession>A0ABV2MPY2</accession>
<evidence type="ECO:0000313" key="1">
    <source>
        <dbReference type="EMBL" id="MET3758526.1"/>
    </source>
</evidence>
<name>A0ABV2MPY2_9HYPH</name>
<keyword evidence="2" id="KW-1185">Reference proteome</keyword>
<reference evidence="1 2" key="1">
    <citation type="submission" date="2024-06" db="EMBL/GenBank/DDBJ databases">
        <title>Genomic Encyclopedia of Type Strains, Phase IV (KMG-IV): sequencing the most valuable type-strain genomes for metagenomic binning, comparative biology and taxonomic classification.</title>
        <authorList>
            <person name="Goeker M."/>
        </authorList>
    </citation>
    <scope>NUCLEOTIDE SEQUENCE [LARGE SCALE GENOMIC DNA]</scope>
    <source>
        <strain evidence="1 2">DSM 29288</strain>
    </source>
</reference>